<protein>
    <submittedName>
        <fullName evidence="5">Transcriptional regulator, ArsR family</fullName>
    </submittedName>
</protein>
<dbReference type="EMBL" id="CP001839">
    <property type="protein sequence ID" value="ADA67114.1"/>
    <property type="molecule type" value="Genomic_DNA"/>
</dbReference>
<name>D2C828_THEP2</name>
<dbReference type="Pfam" id="PF01022">
    <property type="entry name" value="HTH_5"/>
    <property type="match status" value="1"/>
</dbReference>
<dbReference type="SMART" id="SM00418">
    <property type="entry name" value="HTH_ARSR"/>
    <property type="match status" value="1"/>
</dbReference>
<keyword evidence="3" id="KW-0804">Transcription</keyword>
<evidence type="ECO:0000256" key="2">
    <source>
        <dbReference type="ARBA" id="ARBA00023125"/>
    </source>
</evidence>
<proteinExistence type="predicted"/>
<evidence type="ECO:0000313" key="6">
    <source>
        <dbReference type="Proteomes" id="UP000000940"/>
    </source>
</evidence>
<evidence type="ECO:0000256" key="3">
    <source>
        <dbReference type="ARBA" id="ARBA00023163"/>
    </source>
</evidence>
<dbReference type="NCBIfam" id="NF033788">
    <property type="entry name" value="HTH_metalloreg"/>
    <property type="match status" value="1"/>
</dbReference>
<dbReference type="PANTHER" id="PTHR43132">
    <property type="entry name" value="ARSENICAL RESISTANCE OPERON REPRESSOR ARSR-RELATED"/>
    <property type="match status" value="1"/>
</dbReference>
<keyword evidence="1" id="KW-0805">Transcription regulation</keyword>
<dbReference type="AlphaFoldDB" id="D2C828"/>
<accession>D2C828</accession>
<evidence type="ECO:0000259" key="4">
    <source>
        <dbReference type="PROSITE" id="PS50987"/>
    </source>
</evidence>
<dbReference type="CDD" id="cd00090">
    <property type="entry name" value="HTH_ARSR"/>
    <property type="match status" value="1"/>
</dbReference>
<evidence type="ECO:0000256" key="1">
    <source>
        <dbReference type="ARBA" id="ARBA00023015"/>
    </source>
</evidence>
<organism evidence="5 6">
    <name type="scientific">Thermotoga petrophila (strain ATCC BAA-489 / DSM 13996 / JCM 10882 / RKU-10)</name>
    <name type="common">Thermotoga naphthophila</name>
    <dbReference type="NCBI Taxonomy" id="590168"/>
    <lineage>
        <taxon>Bacteria</taxon>
        <taxon>Thermotogati</taxon>
        <taxon>Thermotogota</taxon>
        <taxon>Thermotogae</taxon>
        <taxon>Thermotogales</taxon>
        <taxon>Thermotogaceae</taxon>
        <taxon>Thermotoga</taxon>
    </lineage>
</organism>
<dbReference type="GO" id="GO:0003677">
    <property type="term" value="F:DNA binding"/>
    <property type="evidence" value="ECO:0007669"/>
    <property type="project" value="UniProtKB-KW"/>
</dbReference>
<dbReference type="InterPro" id="IPR036388">
    <property type="entry name" value="WH-like_DNA-bd_sf"/>
</dbReference>
<reference evidence="5 6" key="1">
    <citation type="submission" date="2009-12" db="EMBL/GenBank/DDBJ databases">
        <title>Complete sequence of Thermotoga petrophila RKU-1.</title>
        <authorList>
            <consortium name="US DOE Joint Genome Institute"/>
            <person name="Lucas S."/>
            <person name="Copeland A."/>
            <person name="Lapidus A."/>
            <person name="Glavina del Rio T."/>
            <person name="Dalin E."/>
            <person name="Tice H."/>
            <person name="Bruce D."/>
            <person name="Goodwin L."/>
            <person name="Pitluck S."/>
            <person name="Munk A.C."/>
            <person name="Brettin T."/>
            <person name="Detter J.C."/>
            <person name="Han C."/>
            <person name="Tapia R."/>
            <person name="Larimer F."/>
            <person name="Land M."/>
            <person name="Hauser L."/>
            <person name="Kyrpides N."/>
            <person name="Mikhailova N."/>
            <person name="Nelson K.E."/>
            <person name="Gogarten J.P."/>
            <person name="Noll K.M."/>
        </authorList>
    </citation>
    <scope>NUCLEOTIDE SEQUENCE [LARGE SCALE GENOMIC DNA]</scope>
    <source>
        <strain evidence="6">ATCC BAA-489 / DSM 13996 / JCM 10882 / RKU-10</strain>
    </source>
</reference>
<dbReference type="PANTHER" id="PTHR43132:SF6">
    <property type="entry name" value="HTH-TYPE TRANSCRIPTIONAL REPRESSOR CZRA"/>
    <property type="match status" value="1"/>
</dbReference>
<dbReference type="Proteomes" id="UP000000940">
    <property type="component" value="Chromosome"/>
</dbReference>
<dbReference type="GO" id="GO:0003700">
    <property type="term" value="F:DNA-binding transcription factor activity"/>
    <property type="evidence" value="ECO:0007669"/>
    <property type="project" value="InterPro"/>
</dbReference>
<dbReference type="SUPFAM" id="SSF46785">
    <property type="entry name" value="Winged helix' DNA-binding domain"/>
    <property type="match status" value="1"/>
</dbReference>
<dbReference type="HOGENOM" id="CLU_097806_7_4_0"/>
<dbReference type="InterPro" id="IPR011991">
    <property type="entry name" value="ArsR-like_HTH"/>
</dbReference>
<sequence length="119" mass="14125">MVDSFSMENEFDLEKFACKQWIEANDEMIEHLSEFFSMFSNPTRLRILLLLSKKEMCVGKIAEILRMDQSAVSAQLKVLRHLNLVKAKRHGRYMRYKLNNKHVKNVLREGFKYVLKISQ</sequence>
<dbReference type="PRINTS" id="PR00778">
    <property type="entry name" value="HTHARSR"/>
</dbReference>
<evidence type="ECO:0000313" key="5">
    <source>
        <dbReference type="EMBL" id="ADA67114.1"/>
    </source>
</evidence>
<keyword evidence="6" id="KW-1185">Reference proteome</keyword>
<dbReference type="InterPro" id="IPR001845">
    <property type="entry name" value="HTH_ArsR_DNA-bd_dom"/>
</dbReference>
<keyword evidence="2" id="KW-0238">DNA-binding</keyword>
<dbReference type="RefSeq" id="WP_012896305.1">
    <property type="nucleotide sequence ID" value="NC_013642.1"/>
</dbReference>
<dbReference type="InterPro" id="IPR036390">
    <property type="entry name" value="WH_DNA-bd_sf"/>
</dbReference>
<dbReference type="PROSITE" id="PS50987">
    <property type="entry name" value="HTH_ARSR_2"/>
    <property type="match status" value="1"/>
</dbReference>
<dbReference type="Gene3D" id="1.10.10.10">
    <property type="entry name" value="Winged helix-like DNA-binding domain superfamily/Winged helix DNA-binding domain"/>
    <property type="match status" value="1"/>
</dbReference>
<dbReference type="KEGG" id="tnp:Tnap_1027"/>
<gene>
    <name evidence="5" type="ordered locus">Tnap_1027</name>
</gene>
<feature type="domain" description="HTH arsR-type" evidence="4">
    <location>
        <begin position="24"/>
        <end position="118"/>
    </location>
</feature>
<dbReference type="InterPro" id="IPR051011">
    <property type="entry name" value="Metal_resp_trans_reg"/>
</dbReference>